<organism evidence="1 2">
    <name type="scientific">Sanguibacteroides justesenii</name>
    <dbReference type="NCBI Taxonomy" id="1547597"/>
    <lineage>
        <taxon>Bacteria</taxon>
        <taxon>Pseudomonadati</taxon>
        <taxon>Bacteroidota</taxon>
        <taxon>Bacteroidia</taxon>
        <taxon>Bacteroidales</taxon>
        <taxon>Porphyromonadaceae</taxon>
        <taxon>Sanguibacteroides</taxon>
    </lineage>
</organism>
<evidence type="ECO:0008006" key="3">
    <source>
        <dbReference type="Google" id="ProtNLM"/>
    </source>
</evidence>
<proteinExistence type="predicted"/>
<dbReference type="EMBL" id="JPIT01000031">
    <property type="protein sequence ID" value="KIO43675.1"/>
    <property type="molecule type" value="Genomic_DNA"/>
</dbReference>
<dbReference type="AlphaFoldDB" id="A0AB34R3S2"/>
<evidence type="ECO:0000313" key="1">
    <source>
        <dbReference type="EMBL" id="KIO43675.1"/>
    </source>
</evidence>
<dbReference type="RefSeq" id="WP_041504968.1">
    <property type="nucleotide sequence ID" value="NZ_JPIT01000031.1"/>
</dbReference>
<dbReference type="Proteomes" id="UP000031937">
    <property type="component" value="Unassembled WGS sequence"/>
</dbReference>
<evidence type="ECO:0000313" key="2">
    <source>
        <dbReference type="Proteomes" id="UP000031937"/>
    </source>
</evidence>
<sequence>MKQILYTLLCSIMIVGTISCGNSNKKKPASGDLSSKQKKELRQLAKKIKVKLEEKKNRIIKTINTPYGDNSTVYTFDGDKCIGYKETIAFTDAETAKKTHDGLKEVNDLSHTMKNLSVNGKILSYEYSQETIDGMYEGMTRAQVLEQIKKEIKQSEEFFK</sequence>
<gene>
    <name evidence="1" type="ORF">IE90_11195</name>
</gene>
<name>A0AB34R3S2_9PORP</name>
<accession>A0AB34R3S2</accession>
<protein>
    <recommendedName>
        <fullName evidence="3">Lipoprotein</fullName>
    </recommendedName>
</protein>
<dbReference type="PROSITE" id="PS51257">
    <property type="entry name" value="PROKAR_LIPOPROTEIN"/>
    <property type="match status" value="1"/>
</dbReference>
<reference evidence="1 2" key="1">
    <citation type="submission" date="2014-07" db="EMBL/GenBank/DDBJ databases">
        <title>Porphyromonadaceae bacterium OUH 334697 = ATCC BAA-2682 = DSM 28341 draft genome.</title>
        <authorList>
            <person name="Sydenham T.V."/>
            <person name="Hasman H."/>
            <person name="Justesen U.S."/>
        </authorList>
    </citation>
    <scope>NUCLEOTIDE SEQUENCE [LARGE SCALE GENOMIC DNA]</scope>
    <source>
        <strain evidence="1 2">OUH 334697</strain>
    </source>
</reference>
<comment type="caution">
    <text evidence="1">The sequence shown here is derived from an EMBL/GenBank/DDBJ whole genome shotgun (WGS) entry which is preliminary data.</text>
</comment>